<dbReference type="EMBL" id="PIQI01000009">
    <property type="protein sequence ID" value="PJZ07006.1"/>
    <property type="molecule type" value="Genomic_DNA"/>
</dbReference>
<evidence type="ECO:0008006" key="3">
    <source>
        <dbReference type="Google" id="ProtNLM"/>
    </source>
</evidence>
<dbReference type="AlphaFoldDB" id="A0A2M9WHL5"/>
<organism evidence="1 2">
    <name type="scientific">Pantoea rodasii</name>
    <dbReference type="NCBI Taxonomy" id="1076549"/>
    <lineage>
        <taxon>Bacteria</taxon>
        <taxon>Pseudomonadati</taxon>
        <taxon>Pseudomonadota</taxon>
        <taxon>Gammaproteobacteria</taxon>
        <taxon>Enterobacterales</taxon>
        <taxon>Erwiniaceae</taxon>
        <taxon>Pantoea</taxon>
    </lineage>
</organism>
<proteinExistence type="predicted"/>
<name>A0A2M9WHL5_9GAMM</name>
<protein>
    <recommendedName>
        <fullName evidence="3">Mu-like prophage I protein</fullName>
    </recommendedName>
</protein>
<dbReference type="RefSeq" id="WP_100700280.1">
    <property type="nucleotide sequence ID" value="NZ_PIQI01000009.1"/>
</dbReference>
<comment type="caution">
    <text evidence="1">The sequence shown here is derived from an EMBL/GenBank/DDBJ whole genome shotgun (WGS) entry which is preliminary data.</text>
</comment>
<evidence type="ECO:0000313" key="1">
    <source>
        <dbReference type="EMBL" id="PJZ07006.1"/>
    </source>
</evidence>
<dbReference type="PIRSF" id="PIRSF016624">
    <property type="entry name" value="Mu_prophg_I"/>
    <property type="match status" value="1"/>
</dbReference>
<keyword evidence="2" id="KW-1185">Reference proteome</keyword>
<sequence length="353" mass="38048">MKLRVGALNGLITPPLDGSTQRVQLLPAGSFRSADGRPAEAACWQLNATQAAQVIAAASARTNDFMFDYEHQTMHKEENGQPNPAAGWFRQLEFDPQAGLFATDARWTERAQLMIEAKEYRYVSALFLYDLQGNIVQLINAALTNTPALDGMDELLAAASLLYLLEEKTMDENLRLALCSLLGLATDADEAAIAAALNTAQEKLLKPAACSTLTDLITKKDQQIAQLSVNPAGAPDPSQFVPVAVFEQTREQLAALSAKVSQTEADALIEAALSDGRIMTGADEKWMRGLAEKDMETFRAGLSIRKANPALTGMQTHGKAPETLNTAALSADQHKLLGAMGLSENFLTEKDGE</sequence>
<dbReference type="Proteomes" id="UP000232062">
    <property type="component" value="Unassembled WGS sequence"/>
</dbReference>
<accession>A0A2M9WHL5</accession>
<gene>
    <name evidence="1" type="ORF">PRCB_03050</name>
</gene>
<dbReference type="InterPro" id="IPR012106">
    <property type="entry name" value="Phage_Mu_Gp1"/>
</dbReference>
<reference evidence="1 2" key="1">
    <citation type="submission" date="2017-11" db="EMBL/GenBank/DDBJ databases">
        <title>The genome sequence of Pantoea rodasii DSM 26611.</title>
        <authorList>
            <person name="Gao J."/>
            <person name="Mao X."/>
            <person name="Sun J."/>
        </authorList>
    </citation>
    <scope>NUCLEOTIDE SEQUENCE [LARGE SCALE GENOMIC DNA]</scope>
    <source>
        <strain evidence="1 2">DSM 26611</strain>
    </source>
</reference>
<dbReference type="Pfam" id="PF10123">
    <property type="entry name" value="Mu-like_Pro"/>
    <property type="match status" value="1"/>
</dbReference>
<dbReference type="OrthoDB" id="2043985at2"/>
<evidence type="ECO:0000313" key="2">
    <source>
        <dbReference type="Proteomes" id="UP000232062"/>
    </source>
</evidence>